<evidence type="ECO:0000313" key="1">
    <source>
        <dbReference type="EMBL" id="EMJ80072.1"/>
    </source>
</evidence>
<gene>
    <name evidence="1" type="ORF">LEP1GSC016_3011</name>
</gene>
<organism evidence="1 2">
    <name type="scientific">Leptospira borgpetersenii serovar Hardjo-bovis str. Sponselee</name>
    <dbReference type="NCBI Taxonomy" id="1303729"/>
    <lineage>
        <taxon>Bacteria</taxon>
        <taxon>Pseudomonadati</taxon>
        <taxon>Spirochaetota</taxon>
        <taxon>Spirochaetia</taxon>
        <taxon>Leptospirales</taxon>
        <taxon>Leptospiraceae</taxon>
        <taxon>Leptospira</taxon>
    </lineage>
</organism>
<dbReference type="Proteomes" id="UP000011873">
    <property type="component" value="Unassembled WGS sequence"/>
</dbReference>
<accession>M6BK26</accession>
<reference evidence="1 2" key="1">
    <citation type="submission" date="2013-01" db="EMBL/GenBank/DDBJ databases">
        <authorList>
            <person name="Harkins D.M."/>
            <person name="Durkin A.S."/>
            <person name="Brinkac L.M."/>
            <person name="Haft D.H."/>
            <person name="Selengut J.D."/>
            <person name="Sanka R."/>
            <person name="DePew J."/>
            <person name="Purushe J."/>
            <person name="Galloway R.L."/>
            <person name="Vinetz J.M."/>
            <person name="Sutton G.G."/>
            <person name="Nierman W.C."/>
            <person name="Fouts D.E."/>
        </authorList>
    </citation>
    <scope>NUCLEOTIDE SEQUENCE [LARGE SCALE GENOMIC DNA]</scope>
    <source>
        <strain evidence="1 2">Sponselee CDC</strain>
    </source>
</reference>
<sequence>MNVSKLFFFEEIRFGENFEMFHYLKTCCIFLSRFRLFRSFESYF</sequence>
<dbReference type="AlphaFoldDB" id="M6BK26"/>
<name>M6BK26_LEPBO</name>
<evidence type="ECO:0000313" key="2">
    <source>
        <dbReference type="Proteomes" id="UP000011873"/>
    </source>
</evidence>
<proteinExistence type="predicted"/>
<dbReference type="EMBL" id="ANMU01000116">
    <property type="protein sequence ID" value="EMJ80072.1"/>
    <property type="molecule type" value="Genomic_DNA"/>
</dbReference>
<protein>
    <submittedName>
        <fullName evidence="1">Uncharacterized protein</fullName>
    </submittedName>
</protein>
<comment type="caution">
    <text evidence="1">The sequence shown here is derived from an EMBL/GenBank/DDBJ whole genome shotgun (WGS) entry which is preliminary data.</text>
</comment>